<evidence type="ECO:0000256" key="7">
    <source>
        <dbReference type="ARBA" id="ARBA00022741"/>
    </source>
</evidence>
<dbReference type="CDD" id="cd16916">
    <property type="entry name" value="HATPase_CheA-like"/>
    <property type="match status" value="1"/>
</dbReference>
<feature type="domain" description="Histidine kinase" evidence="13">
    <location>
        <begin position="284"/>
        <end position="534"/>
    </location>
</feature>
<dbReference type="Pfam" id="PF02518">
    <property type="entry name" value="HATPase_c"/>
    <property type="match status" value="1"/>
</dbReference>
<evidence type="ECO:0000256" key="8">
    <source>
        <dbReference type="ARBA" id="ARBA00022777"/>
    </source>
</evidence>
<keyword evidence="5 11" id="KW-0597">Phosphoprotein</keyword>
<dbReference type="PANTHER" id="PTHR43395:SF1">
    <property type="entry name" value="CHEMOTAXIS PROTEIN CHEA"/>
    <property type="match status" value="1"/>
</dbReference>
<keyword evidence="4" id="KW-0145">Chemotaxis</keyword>
<dbReference type="GO" id="GO:0005524">
    <property type="term" value="F:ATP binding"/>
    <property type="evidence" value="ECO:0007669"/>
    <property type="project" value="UniProtKB-KW"/>
</dbReference>
<dbReference type="InterPro" id="IPR004105">
    <property type="entry name" value="CheA-like_dim"/>
</dbReference>
<dbReference type="InterPro" id="IPR008207">
    <property type="entry name" value="Sig_transdc_His_kin_Hpt_dom"/>
</dbReference>
<evidence type="ECO:0000259" key="15">
    <source>
        <dbReference type="PROSITE" id="PS50894"/>
    </source>
</evidence>
<accession>A0A7H1RW22</accession>
<dbReference type="CDD" id="cd00731">
    <property type="entry name" value="CheA_reg"/>
    <property type="match status" value="1"/>
</dbReference>
<feature type="modified residue" description="Phosphohistidine" evidence="11">
    <location>
        <position position="46"/>
    </location>
</feature>
<keyword evidence="6" id="KW-0808">Transferase</keyword>
<dbReference type="Gene3D" id="1.20.120.160">
    <property type="entry name" value="HPT domain"/>
    <property type="match status" value="1"/>
</dbReference>
<keyword evidence="17" id="KW-1185">Reference proteome</keyword>
<evidence type="ECO:0000256" key="1">
    <source>
        <dbReference type="ARBA" id="ARBA00000085"/>
    </source>
</evidence>
<dbReference type="Pfam" id="PF07194">
    <property type="entry name" value="P2"/>
    <property type="match status" value="1"/>
</dbReference>
<dbReference type="Gene3D" id="2.30.30.40">
    <property type="entry name" value="SH3 Domains"/>
    <property type="match status" value="1"/>
</dbReference>
<dbReference type="FunFam" id="3.30.565.10:FF:000016">
    <property type="entry name" value="Chemotaxis protein CheA, putative"/>
    <property type="match status" value="1"/>
</dbReference>
<dbReference type="FunFam" id="2.30.30.40:FF:000048">
    <property type="entry name" value="Chemotaxis protein CheA, putative"/>
    <property type="match status" value="1"/>
</dbReference>
<keyword evidence="7" id="KW-0547">Nucleotide-binding</keyword>
<dbReference type="InterPro" id="IPR036097">
    <property type="entry name" value="HisK_dim/P_sf"/>
</dbReference>
<dbReference type="Pfam" id="PF01584">
    <property type="entry name" value="CheW"/>
    <property type="match status" value="1"/>
</dbReference>
<protein>
    <recommendedName>
        <fullName evidence="3">Chemotaxis protein CheA</fullName>
        <ecNumber evidence="2">2.7.13.3</ecNumber>
    </recommendedName>
</protein>
<sequence length="666" mass="73690">MDMSQYLDLFIDESKEHLQAINERLLELEKTPEDMSVVNDIFRSAHTLKGMSATMGFEDLANLTHQMENVLDGIRNRRLSVTPELLDVIFEAVDHLEAMISSIAAGGDGTRDVRRTVEQLKRIEQGEMPNKQAAREEPPLEHAYGEFEYHVLEQAKEQGFSVYEIRVRLRDDCLLKAARVYMVFEQLNEVGEIVKATPPVEMLEEEQFDREFLVTVVSKAPADELQKRLMGISEIDDVKVSRLSSDEPSAESEKAAAPQQPAAMEQAAAVQAEAEAPEKQTVKQATKTIRVNIERLDRLMNLFEELVVDRGRLEQISRELNHAELTETVERMSRISSDLQTIILNMRMVPVETVFNRFPRMVRQLARELGKKVRLDIIGADTELDRTVIDEIGDPLVHLIRNALDHGIEAPDVRAARGKPEEGTVQLRAYHSGNHVFIEIEDDGAGISREKVLQKAKSRGIVSPQAAEHLNDQQIYELIFAPGFSTAEKVSDISGRGVGLDVVKSTIESLGGTVSVDSQPGKGSLFSIQLPLTLSIISVLLVQIAEETYAIPLSSIIETALVKKEEIFSAHNQPVIDFRGKIVPLVRLKDVFAVPGAADDGDAVAVVIVRKGEKLAALAVDSFIGQQEVVLKSLGNYLSSVFAISGATILGDGRVALIIDCNALVK</sequence>
<keyword evidence="10" id="KW-0902">Two-component regulatory system</keyword>
<proteinExistence type="predicted"/>
<dbReference type="InterPro" id="IPR035891">
    <property type="entry name" value="CheY-binding_CheA"/>
</dbReference>
<dbReference type="InterPro" id="IPR051315">
    <property type="entry name" value="Bact_Chemotaxis_CheA"/>
</dbReference>
<name>A0A7H1RW22_9BACL</name>
<evidence type="ECO:0000313" key="16">
    <source>
        <dbReference type="EMBL" id="QNU18461.1"/>
    </source>
</evidence>
<dbReference type="InterPro" id="IPR010808">
    <property type="entry name" value="CheA_P2-bd"/>
</dbReference>
<dbReference type="SMART" id="SM00260">
    <property type="entry name" value="CheW"/>
    <property type="match status" value="1"/>
</dbReference>
<dbReference type="RefSeq" id="WP_081212542.1">
    <property type="nucleotide sequence ID" value="NZ_CP061470.1"/>
</dbReference>
<feature type="region of interest" description="Disordered" evidence="12">
    <location>
        <begin position="240"/>
        <end position="261"/>
    </location>
</feature>
<keyword evidence="9" id="KW-0067">ATP-binding</keyword>
<evidence type="ECO:0000256" key="11">
    <source>
        <dbReference type="PROSITE-ProRule" id="PRU00110"/>
    </source>
</evidence>
<dbReference type="EC" id="2.7.13.3" evidence="2"/>
<reference evidence="16 17" key="1">
    <citation type="submission" date="2020-09" db="EMBL/GenBank/DDBJ databases">
        <title>Complete Geobacillus genomes through the use of hybrid genome assembly.</title>
        <authorList>
            <person name="Vera D.L."/>
            <person name="Venkateswaran K."/>
            <person name="Singh N.K."/>
            <person name="Landry K."/>
        </authorList>
    </citation>
    <scope>NUCLEOTIDE SEQUENCE [LARGE SCALE GENOMIC DNA]</scope>
    <source>
        <strain evidence="16 17">SURF-189</strain>
    </source>
</reference>
<keyword evidence="8" id="KW-0418">Kinase</keyword>
<dbReference type="SUPFAM" id="SSF55874">
    <property type="entry name" value="ATPase domain of HSP90 chaperone/DNA topoisomerase II/histidine kinase"/>
    <property type="match status" value="1"/>
</dbReference>
<evidence type="ECO:0000256" key="12">
    <source>
        <dbReference type="SAM" id="MobiDB-lite"/>
    </source>
</evidence>
<evidence type="ECO:0000256" key="2">
    <source>
        <dbReference type="ARBA" id="ARBA00012438"/>
    </source>
</evidence>
<dbReference type="InterPro" id="IPR037052">
    <property type="entry name" value="CheA-like_P2_sf"/>
</dbReference>
<dbReference type="SMART" id="SM00387">
    <property type="entry name" value="HATPase_c"/>
    <property type="match status" value="1"/>
</dbReference>
<dbReference type="SUPFAM" id="SSF55052">
    <property type="entry name" value="CheY-binding domain of CheA"/>
    <property type="match status" value="1"/>
</dbReference>
<evidence type="ECO:0000313" key="17">
    <source>
        <dbReference type="Proteomes" id="UP000516388"/>
    </source>
</evidence>
<dbReference type="InterPro" id="IPR003594">
    <property type="entry name" value="HATPase_dom"/>
</dbReference>
<dbReference type="Pfam" id="PF01627">
    <property type="entry name" value="Hpt"/>
    <property type="match status" value="1"/>
</dbReference>
<dbReference type="Proteomes" id="UP000516388">
    <property type="component" value="Chromosome"/>
</dbReference>
<dbReference type="SMART" id="SM00073">
    <property type="entry name" value="HPT"/>
    <property type="match status" value="1"/>
</dbReference>
<dbReference type="SUPFAM" id="SSF47384">
    <property type="entry name" value="Homodimeric domain of signal transducing histidine kinase"/>
    <property type="match status" value="1"/>
</dbReference>
<dbReference type="InterPro" id="IPR036061">
    <property type="entry name" value="CheW-like_dom_sf"/>
</dbReference>
<evidence type="ECO:0000256" key="10">
    <source>
        <dbReference type="ARBA" id="ARBA00023012"/>
    </source>
</evidence>
<gene>
    <name evidence="16" type="ORF">IC807_01815</name>
</gene>
<dbReference type="PRINTS" id="PR00344">
    <property type="entry name" value="BCTRLSENSOR"/>
</dbReference>
<dbReference type="EMBL" id="CP061470">
    <property type="protein sequence ID" value="QNU18461.1"/>
    <property type="molecule type" value="Genomic_DNA"/>
</dbReference>
<comment type="catalytic activity">
    <reaction evidence="1">
        <text>ATP + protein L-histidine = ADP + protein N-phospho-L-histidine.</text>
        <dbReference type="EC" id="2.7.13.3"/>
    </reaction>
</comment>
<feature type="domain" description="CheW-like" evidence="14">
    <location>
        <begin position="536"/>
        <end position="666"/>
    </location>
</feature>
<dbReference type="KEGG" id="gza:IC807_01815"/>
<evidence type="ECO:0000256" key="3">
    <source>
        <dbReference type="ARBA" id="ARBA00021495"/>
    </source>
</evidence>
<evidence type="ECO:0000256" key="4">
    <source>
        <dbReference type="ARBA" id="ARBA00022500"/>
    </source>
</evidence>
<evidence type="ECO:0000256" key="9">
    <source>
        <dbReference type="ARBA" id="ARBA00022840"/>
    </source>
</evidence>
<dbReference type="PROSITE" id="PS50109">
    <property type="entry name" value="HIS_KIN"/>
    <property type="match status" value="1"/>
</dbReference>
<dbReference type="GO" id="GO:0000155">
    <property type="term" value="F:phosphorelay sensor kinase activity"/>
    <property type="evidence" value="ECO:0007669"/>
    <property type="project" value="InterPro"/>
</dbReference>
<dbReference type="SUPFAM" id="SSF50341">
    <property type="entry name" value="CheW-like"/>
    <property type="match status" value="1"/>
</dbReference>
<dbReference type="InterPro" id="IPR002545">
    <property type="entry name" value="CheW-lke_dom"/>
</dbReference>
<feature type="domain" description="HPt" evidence="15">
    <location>
        <begin position="1"/>
        <end position="103"/>
    </location>
</feature>
<dbReference type="PROSITE" id="PS50851">
    <property type="entry name" value="CHEW"/>
    <property type="match status" value="1"/>
</dbReference>
<evidence type="ECO:0000256" key="6">
    <source>
        <dbReference type="ARBA" id="ARBA00022679"/>
    </source>
</evidence>
<dbReference type="Pfam" id="PF02895">
    <property type="entry name" value="H-kinase_dim"/>
    <property type="match status" value="1"/>
</dbReference>
<evidence type="ECO:0000259" key="13">
    <source>
        <dbReference type="PROSITE" id="PS50109"/>
    </source>
</evidence>
<dbReference type="PROSITE" id="PS50894">
    <property type="entry name" value="HPT"/>
    <property type="match status" value="1"/>
</dbReference>
<dbReference type="GO" id="GO:0006935">
    <property type="term" value="P:chemotaxis"/>
    <property type="evidence" value="ECO:0007669"/>
    <property type="project" value="UniProtKB-KW"/>
</dbReference>
<dbReference type="InterPro" id="IPR005467">
    <property type="entry name" value="His_kinase_dom"/>
</dbReference>
<dbReference type="GO" id="GO:0005737">
    <property type="term" value="C:cytoplasm"/>
    <property type="evidence" value="ECO:0007669"/>
    <property type="project" value="InterPro"/>
</dbReference>
<dbReference type="InterPro" id="IPR004358">
    <property type="entry name" value="Sig_transdc_His_kin-like_C"/>
</dbReference>
<dbReference type="SMART" id="SM01231">
    <property type="entry name" value="H-kinase_dim"/>
    <property type="match status" value="1"/>
</dbReference>
<dbReference type="InterPro" id="IPR037006">
    <property type="entry name" value="CheA-like_homodim_sf"/>
</dbReference>
<dbReference type="Gene3D" id="3.30.565.10">
    <property type="entry name" value="Histidine kinase-like ATPase, C-terminal domain"/>
    <property type="match status" value="1"/>
</dbReference>
<organism evidence="16 17">
    <name type="scientific">Geobacillus zalihae</name>
    <dbReference type="NCBI Taxonomy" id="213419"/>
    <lineage>
        <taxon>Bacteria</taxon>
        <taxon>Bacillati</taxon>
        <taxon>Bacillota</taxon>
        <taxon>Bacilli</taxon>
        <taxon>Bacillales</taxon>
        <taxon>Anoxybacillaceae</taxon>
        <taxon>Geobacillus</taxon>
    </lineage>
</organism>
<evidence type="ECO:0000256" key="5">
    <source>
        <dbReference type="ARBA" id="ARBA00022553"/>
    </source>
</evidence>
<dbReference type="PANTHER" id="PTHR43395">
    <property type="entry name" value="SENSOR HISTIDINE KINASE CHEA"/>
    <property type="match status" value="1"/>
</dbReference>
<dbReference type="InterPro" id="IPR036641">
    <property type="entry name" value="HPT_dom_sf"/>
</dbReference>
<dbReference type="Gene3D" id="3.30.70.1110">
    <property type="entry name" value="Histidine kinase CheA-like, P2 response regulator-binding domain"/>
    <property type="match status" value="1"/>
</dbReference>
<dbReference type="CDD" id="cd00088">
    <property type="entry name" value="HPT"/>
    <property type="match status" value="1"/>
</dbReference>
<dbReference type="AlphaFoldDB" id="A0A7H1RW22"/>
<dbReference type="InterPro" id="IPR036890">
    <property type="entry name" value="HATPase_C_sf"/>
</dbReference>
<evidence type="ECO:0000259" key="14">
    <source>
        <dbReference type="PROSITE" id="PS50851"/>
    </source>
</evidence>
<dbReference type="SUPFAM" id="SSF47226">
    <property type="entry name" value="Histidine-containing phosphotransfer domain, HPT domain"/>
    <property type="match status" value="1"/>
</dbReference>
<dbReference type="Gene3D" id="1.10.287.560">
    <property type="entry name" value="Histidine kinase CheA-like, homodimeric domain"/>
    <property type="match status" value="1"/>
</dbReference>